<evidence type="ECO:0000313" key="2">
    <source>
        <dbReference type="EMBL" id="VDM13225.1"/>
    </source>
</evidence>
<protein>
    <submittedName>
        <fullName evidence="2">Uncharacterized protein</fullName>
    </submittedName>
</protein>
<sequence>MTECFLTSSFNRTTQRNHRKSNTSTAEQKKSKKTCSTQQAEPPVGCDSIQNFSTDHKTTGSSSLAMNASGISKSVLLANSYPVHPIPGVAEILILITSTTHTFQIPYILGNSASNFSNCFNTNRPHKQRSKLQ</sequence>
<accession>A0A3P7FVQ9</accession>
<dbReference type="Proteomes" id="UP000270924">
    <property type="component" value="Unassembled WGS sequence"/>
</dbReference>
<dbReference type="AlphaFoldDB" id="A0A3P7FVQ9"/>
<dbReference type="EMBL" id="UYWW01004032">
    <property type="protein sequence ID" value="VDM13225.1"/>
    <property type="molecule type" value="Genomic_DNA"/>
</dbReference>
<evidence type="ECO:0000256" key="1">
    <source>
        <dbReference type="SAM" id="MobiDB-lite"/>
    </source>
</evidence>
<proteinExistence type="predicted"/>
<feature type="compositionally biased region" description="Polar residues" evidence="1">
    <location>
        <begin position="48"/>
        <end position="64"/>
    </location>
</feature>
<name>A0A3P7FVQ9_WUCBA</name>
<reference evidence="2 3" key="1">
    <citation type="submission" date="2018-11" db="EMBL/GenBank/DDBJ databases">
        <authorList>
            <consortium name="Pathogen Informatics"/>
        </authorList>
    </citation>
    <scope>NUCLEOTIDE SEQUENCE [LARGE SCALE GENOMIC DNA]</scope>
</reference>
<evidence type="ECO:0000313" key="3">
    <source>
        <dbReference type="Proteomes" id="UP000270924"/>
    </source>
</evidence>
<keyword evidence="3" id="KW-1185">Reference proteome</keyword>
<gene>
    <name evidence="2" type="ORF">WBA_LOCUS6611</name>
</gene>
<organism evidence="2 3">
    <name type="scientific">Wuchereria bancrofti</name>
    <dbReference type="NCBI Taxonomy" id="6293"/>
    <lineage>
        <taxon>Eukaryota</taxon>
        <taxon>Metazoa</taxon>
        <taxon>Ecdysozoa</taxon>
        <taxon>Nematoda</taxon>
        <taxon>Chromadorea</taxon>
        <taxon>Rhabditida</taxon>
        <taxon>Spirurina</taxon>
        <taxon>Spiruromorpha</taxon>
        <taxon>Filarioidea</taxon>
        <taxon>Onchocercidae</taxon>
        <taxon>Wuchereria</taxon>
    </lineage>
</organism>
<dbReference type="InParanoid" id="A0A3P7FVQ9"/>
<feature type="region of interest" description="Disordered" evidence="1">
    <location>
        <begin position="12"/>
        <end position="64"/>
    </location>
</feature>